<gene>
    <name evidence="11" type="ORF">MEPE_03310</name>
</gene>
<organism evidence="11 12">
    <name type="scientific">Melanopsichium pennsylvanicum</name>
    <dbReference type="NCBI Taxonomy" id="63383"/>
    <lineage>
        <taxon>Eukaryota</taxon>
        <taxon>Fungi</taxon>
        <taxon>Dikarya</taxon>
        <taxon>Basidiomycota</taxon>
        <taxon>Ustilaginomycotina</taxon>
        <taxon>Ustilaginomycetes</taxon>
        <taxon>Ustilaginales</taxon>
        <taxon>Ustilaginaceae</taxon>
        <taxon>Melanopsichium</taxon>
    </lineage>
</organism>
<evidence type="ECO:0000256" key="2">
    <source>
        <dbReference type="ARBA" id="ARBA00006065"/>
    </source>
</evidence>
<evidence type="ECO:0000256" key="3">
    <source>
        <dbReference type="ARBA" id="ARBA00022676"/>
    </source>
</evidence>
<comment type="subcellular location">
    <subcellularLocation>
        <location evidence="1 10">Endoplasmic reticulum membrane</location>
        <topology evidence="1 10">Multi-pass membrane protein</topology>
    </subcellularLocation>
</comment>
<evidence type="ECO:0000313" key="11">
    <source>
        <dbReference type="EMBL" id="SNX84601.1"/>
    </source>
</evidence>
<dbReference type="PANTHER" id="PTHR22760:SF4">
    <property type="entry name" value="GPI MANNOSYLTRANSFERASE 3"/>
    <property type="match status" value="1"/>
</dbReference>
<protein>
    <recommendedName>
        <fullName evidence="10">Mannosyltransferase</fullName>
        <ecNumber evidence="10">2.4.1.-</ecNumber>
    </recommendedName>
</protein>
<evidence type="ECO:0000256" key="1">
    <source>
        <dbReference type="ARBA" id="ARBA00004477"/>
    </source>
</evidence>
<dbReference type="GO" id="GO:0005789">
    <property type="term" value="C:endoplasmic reticulum membrane"/>
    <property type="evidence" value="ECO:0007669"/>
    <property type="project" value="UniProtKB-SubCell"/>
</dbReference>
<dbReference type="EC" id="2.4.1.-" evidence="10"/>
<sequence>MTRTFSNSTEAAITAAALFYWPFIPFFSTRFDVDTFSTNQERHTLIQLQQQASGCGRKQSEQDRSLDETQVSSKVYCRTLEKSLTLAAFACLLRPTNAILWMYLVVELFVRQMTCLNPLKHKPIADSTKKKEKRLERAETQEASLLPTLEIIGEAANLVRTTARIGLISVTLALAVDTTYDCFANQAANRDAGPPRAILPALSLFSFLHKNVVANLSIFYGANPWHWYLTQGIPVLCTIWLPATLFGLITALQKKENGKGRAQTLARDATRSLARLACVTVGVYSLLGHKEFRFLQPLLPVLTILAASGLVASYADEKQNQLETTTSSTLKHLWHTLNMLPIWLRTVLLTFQPIAAMYLITMHGVGQEQIAYELGSIYRSQQQDASSNSSFSSSSGKGVVLEEQEFGQGFGKIHNLGFLMPCHSTPWATHLHDQELVERSWFIQCPPPPSTSEMTTKEREVGYWDQSDFFYHDPIKYLVERFPYNVDTDYPSVSKEYGKLTWIEGEGKGKDVWDKGWRHNWPSHLIMFDSLLREGTRKVGHTRTLKNLLSLKGYREVARYWNTIQHEDARRDGDVVVMAYKGPKSHG</sequence>
<keyword evidence="8 10" id="KW-0472">Membrane</keyword>
<feature type="transmembrane region" description="Helical" evidence="10">
    <location>
        <begin position="86"/>
        <end position="110"/>
    </location>
</feature>
<dbReference type="Proteomes" id="UP001294444">
    <property type="component" value="Unassembled WGS sequence"/>
</dbReference>
<keyword evidence="7 10" id="KW-1133">Transmembrane helix</keyword>
<evidence type="ECO:0000256" key="6">
    <source>
        <dbReference type="ARBA" id="ARBA00022824"/>
    </source>
</evidence>
<keyword evidence="3 10" id="KW-0328">Glycosyltransferase</keyword>
<evidence type="ECO:0000256" key="5">
    <source>
        <dbReference type="ARBA" id="ARBA00022692"/>
    </source>
</evidence>
<evidence type="ECO:0000313" key="12">
    <source>
        <dbReference type="Proteomes" id="UP001294444"/>
    </source>
</evidence>
<feature type="transmembrane region" description="Helical" evidence="10">
    <location>
        <begin position="272"/>
        <end position="288"/>
    </location>
</feature>
<feature type="transmembrane region" description="Helical" evidence="10">
    <location>
        <begin position="12"/>
        <end position="31"/>
    </location>
</feature>
<evidence type="ECO:0000256" key="9">
    <source>
        <dbReference type="ARBA" id="ARBA00024708"/>
    </source>
</evidence>
<name>A0AAJ5C5C8_9BASI</name>
<evidence type="ECO:0000256" key="7">
    <source>
        <dbReference type="ARBA" id="ARBA00022989"/>
    </source>
</evidence>
<feature type="transmembrane region" description="Helical" evidence="10">
    <location>
        <begin position="197"/>
        <end position="220"/>
    </location>
</feature>
<comment type="similarity">
    <text evidence="2">Belongs to the glycosyltransferase 22 family. PIGB subfamily.</text>
</comment>
<comment type="caution">
    <text evidence="11">The sequence shown here is derived from an EMBL/GenBank/DDBJ whole genome shotgun (WGS) entry which is preliminary data.</text>
</comment>
<dbReference type="GO" id="GO:0000026">
    <property type="term" value="F:alpha-1,2-mannosyltransferase activity"/>
    <property type="evidence" value="ECO:0007669"/>
    <property type="project" value="TreeGrafter"/>
</dbReference>
<evidence type="ECO:0000256" key="4">
    <source>
        <dbReference type="ARBA" id="ARBA00022679"/>
    </source>
</evidence>
<feature type="transmembrane region" description="Helical" evidence="10">
    <location>
        <begin position="232"/>
        <end position="252"/>
    </location>
</feature>
<dbReference type="PANTHER" id="PTHR22760">
    <property type="entry name" value="GLYCOSYLTRANSFERASE"/>
    <property type="match status" value="1"/>
</dbReference>
<dbReference type="EMBL" id="OAPG01000007">
    <property type="protein sequence ID" value="SNX84601.1"/>
    <property type="molecule type" value="Genomic_DNA"/>
</dbReference>
<dbReference type="InterPro" id="IPR005599">
    <property type="entry name" value="GPI_mannosylTrfase"/>
</dbReference>
<evidence type="ECO:0000256" key="10">
    <source>
        <dbReference type="RuleBase" id="RU363075"/>
    </source>
</evidence>
<proteinExistence type="inferred from homology"/>
<keyword evidence="5 10" id="KW-0812">Transmembrane</keyword>
<dbReference type="Pfam" id="PF03901">
    <property type="entry name" value="Glyco_transf_22"/>
    <property type="match status" value="2"/>
</dbReference>
<keyword evidence="4" id="KW-0808">Transferase</keyword>
<keyword evidence="12" id="KW-1185">Reference proteome</keyword>
<reference evidence="11" key="1">
    <citation type="submission" date="2023-10" db="EMBL/GenBank/DDBJ databases">
        <authorList>
            <person name="Guldener U."/>
        </authorList>
    </citation>
    <scope>NUCLEOTIDE SEQUENCE</scope>
    <source>
        <strain evidence="11">Mp4</strain>
    </source>
</reference>
<comment type="function">
    <text evidence="9">Mannosyltransferase involved in glycosylphosphatidylinositol-anchor biosynthesis. Transfers the third mannose to Man2-GlcN-acyl-PI during GPI precursor assembly.</text>
</comment>
<evidence type="ECO:0000256" key="8">
    <source>
        <dbReference type="ARBA" id="ARBA00023136"/>
    </source>
</evidence>
<accession>A0AAJ5C5C8</accession>
<dbReference type="GO" id="GO:0006506">
    <property type="term" value="P:GPI anchor biosynthetic process"/>
    <property type="evidence" value="ECO:0007669"/>
    <property type="project" value="TreeGrafter"/>
</dbReference>
<dbReference type="AlphaFoldDB" id="A0AAJ5C5C8"/>
<keyword evidence="6 10" id="KW-0256">Endoplasmic reticulum</keyword>